<dbReference type="STRING" id="46731.A0A3M6UC34"/>
<dbReference type="Gene3D" id="2.60.120.740">
    <property type="match status" value="1"/>
</dbReference>
<gene>
    <name evidence="3" type="ORF">pdam_00004699</name>
</gene>
<name>A0A3M6UC34_POCDA</name>
<dbReference type="PANTHER" id="PTHR37456:SF6">
    <property type="entry name" value="COLLAGEN ALPHA-1(XXIII) CHAIN-LIKE ISOFORM X2"/>
    <property type="match status" value="1"/>
</dbReference>
<evidence type="ECO:0000256" key="1">
    <source>
        <dbReference type="SAM" id="MobiDB-lite"/>
    </source>
</evidence>
<feature type="compositionally biased region" description="Gly residues" evidence="1">
    <location>
        <begin position="126"/>
        <end position="138"/>
    </location>
</feature>
<dbReference type="AlphaFoldDB" id="A0A3M6UC34"/>
<reference evidence="3 4" key="1">
    <citation type="journal article" date="2018" name="Sci. Rep.">
        <title>Comparative analysis of the Pocillopora damicornis genome highlights role of immune system in coral evolution.</title>
        <authorList>
            <person name="Cunning R."/>
            <person name="Bay R.A."/>
            <person name="Gillette P."/>
            <person name="Baker A.C."/>
            <person name="Traylor-Knowles N."/>
        </authorList>
    </citation>
    <scope>NUCLEOTIDE SEQUENCE [LARGE SCALE GENOMIC DNA]</scope>
    <source>
        <strain evidence="3">RSMAS</strain>
        <tissue evidence="3">Whole animal</tissue>
    </source>
</reference>
<dbReference type="Proteomes" id="UP000275408">
    <property type="component" value="Unassembled WGS sequence"/>
</dbReference>
<dbReference type="InterPro" id="IPR008160">
    <property type="entry name" value="Collagen"/>
</dbReference>
<feature type="region of interest" description="Disordered" evidence="1">
    <location>
        <begin position="79"/>
        <end position="139"/>
    </location>
</feature>
<evidence type="ECO:0000313" key="3">
    <source>
        <dbReference type="EMBL" id="RMX51257.1"/>
    </source>
</evidence>
<dbReference type="PANTHER" id="PTHR37456">
    <property type="entry name" value="SI:CH211-266K2.1"/>
    <property type="match status" value="1"/>
</dbReference>
<dbReference type="InterPro" id="IPR043159">
    <property type="entry name" value="Lectin_gal-bd_sf"/>
</dbReference>
<dbReference type="InterPro" id="IPR000922">
    <property type="entry name" value="Lectin_gal-bd_dom"/>
</dbReference>
<comment type="caution">
    <text evidence="3">The sequence shown here is derived from an EMBL/GenBank/DDBJ whole genome shotgun (WGS) entry which is preliminary data.</text>
</comment>
<dbReference type="Pfam" id="PF02140">
    <property type="entry name" value="SUEL_Lectin"/>
    <property type="match status" value="1"/>
</dbReference>
<feature type="region of interest" description="Disordered" evidence="1">
    <location>
        <begin position="320"/>
        <end position="361"/>
    </location>
</feature>
<feature type="compositionally biased region" description="Basic and acidic residues" evidence="1">
    <location>
        <begin position="329"/>
        <end position="357"/>
    </location>
</feature>
<dbReference type="InterPro" id="IPR050938">
    <property type="entry name" value="Collagen_Structural_Proteins"/>
</dbReference>
<evidence type="ECO:0000313" key="4">
    <source>
        <dbReference type="Proteomes" id="UP000275408"/>
    </source>
</evidence>
<protein>
    <recommendedName>
        <fullName evidence="2">SUEL-type lectin domain-containing protein</fullName>
    </recommendedName>
</protein>
<keyword evidence="4" id="KW-1185">Reference proteome</keyword>
<dbReference type="GO" id="GO:0030246">
    <property type="term" value="F:carbohydrate binding"/>
    <property type="evidence" value="ECO:0007669"/>
    <property type="project" value="InterPro"/>
</dbReference>
<dbReference type="OrthoDB" id="5977227at2759"/>
<feature type="domain" description="SUEL-type lectin" evidence="2">
    <location>
        <begin position="171"/>
        <end position="265"/>
    </location>
</feature>
<feature type="compositionally biased region" description="Low complexity" evidence="1">
    <location>
        <begin position="201"/>
        <end position="218"/>
    </location>
</feature>
<sequence>MSTEPSKLVDQTVMGYFRVILLMQLVAVVKLVHIPREQWPRLGDQITQDILDSIQTFDLLNQELSMGFFVRGVAGPQGPPGAKGPLGSSGITGSAGMPGWPGPPGQHGQVGLPGPPGPPGPQGPPGAKGGMGFGGLPGQVGMPGVPGHPMWKITTDIYTPLYTVQTNVTVMCVGDRALLQCSPGKRVKVTQARWGKGNSVTCTSSAPADSSTSTPNTNVPDPSHVTDQIRKRCAKQQHCDVQASAPFFQSVPSSSKYLKVWHECIPDVSGVILPTRTARRERVDPNIQKRDFFLRSGEKKGTGSEPVKWYAEGLVTGASRNLSGGSVKENAHRGKSNEQISSRRNESAAEKEKRSEGSYKSAQLAQVLDELMRPPSVYT</sequence>
<feature type="region of interest" description="Disordered" evidence="1">
    <location>
        <begin position="197"/>
        <end position="224"/>
    </location>
</feature>
<feature type="compositionally biased region" description="Pro residues" evidence="1">
    <location>
        <begin position="113"/>
        <end position="124"/>
    </location>
</feature>
<evidence type="ECO:0000259" key="2">
    <source>
        <dbReference type="PROSITE" id="PS50228"/>
    </source>
</evidence>
<dbReference type="Pfam" id="PF01391">
    <property type="entry name" value="Collagen"/>
    <property type="match status" value="1"/>
</dbReference>
<accession>A0A3M6UC34</accession>
<dbReference type="EMBL" id="RCHS01001807">
    <property type="protein sequence ID" value="RMX51257.1"/>
    <property type="molecule type" value="Genomic_DNA"/>
</dbReference>
<proteinExistence type="predicted"/>
<dbReference type="PROSITE" id="PS50228">
    <property type="entry name" value="SUEL_LECTIN"/>
    <property type="match status" value="1"/>
</dbReference>
<organism evidence="3 4">
    <name type="scientific">Pocillopora damicornis</name>
    <name type="common">Cauliflower coral</name>
    <name type="synonym">Millepora damicornis</name>
    <dbReference type="NCBI Taxonomy" id="46731"/>
    <lineage>
        <taxon>Eukaryota</taxon>
        <taxon>Metazoa</taxon>
        <taxon>Cnidaria</taxon>
        <taxon>Anthozoa</taxon>
        <taxon>Hexacorallia</taxon>
        <taxon>Scleractinia</taxon>
        <taxon>Astrocoeniina</taxon>
        <taxon>Pocilloporidae</taxon>
        <taxon>Pocillopora</taxon>
    </lineage>
</organism>